<dbReference type="AlphaFoldDB" id="A0A0B7K863"/>
<feature type="compositionally biased region" description="Basic residues" evidence="1">
    <location>
        <begin position="446"/>
        <end position="455"/>
    </location>
</feature>
<feature type="compositionally biased region" description="Polar residues" evidence="1">
    <location>
        <begin position="11"/>
        <end position="20"/>
    </location>
</feature>
<feature type="region of interest" description="Disordered" evidence="1">
    <location>
        <begin position="1"/>
        <end position="43"/>
    </location>
</feature>
<sequence>MGCASPHGSDHNSTMSSDTMPNLFPDRPIRPLPKRRLRERLSPQVAESIKYPPSMLNSVPLFQYPCSSKEEETHSNIAFTGSSGGLQQVESAKSLPGRRNGGVNGTDGIETGRSAFVTRSPPELLNRTVPVSSRPEQSRSRIQPAPSTPSSVDGYDSFENTNNKKKRKIPSAGDSVLNSAHGLNIDMSSHPTSAGAGSPSGEVNGDHSLYSSAGYTTTGSFGSNGQGMSGSGRGRLGRSRNCRSPLRALSDGNNLSASRTSKSASQWSSEHEGSSGIIRNAIANAGKLPPQGEENVSLLQQHSAKSKSTPSSSQFTFTCDSQVTGTLHWPANSSRHNMGQQSSFINGAPAAHHEDLTKAANRERRKTRRQIEKELVRAAEDRRQAATRRYYQNPPKPEDFWICEFCEYEAIFGEPPRALIRQYELKDHKKRQEEADRKRLLEKAKQKGRKGKKNGKPSSRGSMANQHDSAGTYETNVPAHNQSGNSQSTQSEDDEDEQTAECTTPLSQAGGREMKKTEEEARVGEEDKALTVGGLAYLGLRQSNLQYHSRNLTESVLRSIGLALIRNSMLAHLRLVTT</sequence>
<feature type="compositionally biased region" description="Gly residues" evidence="1">
    <location>
        <begin position="222"/>
        <end position="234"/>
    </location>
</feature>
<feature type="compositionally biased region" description="Basic and acidic residues" evidence="1">
    <location>
        <begin position="512"/>
        <end position="526"/>
    </location>
</feature>
<feature type="compositionally biased region" description="Polar residues" evidence="1">
    <location>
        <begin position="209"/>
        <end position="218"/>
    </location>
</feature>
<name>A0A0B7K863_BIOOC</name>
<feature type="region of interest" description="Disordered" evidence="1">
    <location>
        <begin position="70"/>
        <end position="273"/>
    </location>
</feature>
<feature type="region of interest" description="Disordered" evidence="1">
    <location>
        <begin position="287"/>
        <end position="315"/>
    </location>
</feature>
<reference evidence="2" key="1">
    <citation type="submission" date="2015-01" db="EMBL/GenBank/DDBJ databases">
        <authorList>
            <person name="Durling Mikael"/>
        </authorList>
    </citation>
    <scope>NUCLEOTIDE SEQUENCE</scope>
</reference>
<feature type="region of interest" description="Disordered" evidence="1">
    <location>
        <begin position="428"/>
        <end position="526"/>
    </location>
</feature>
<accession>A0A0B7K863</accession>
<feature type="compositionally biased region" description="Polar residues" evidence="1">
    <location>
        <begin position="75"/>
        <end position="91"/>
    </location>
</feature>
<proteinExistence type="predicted"/>
<organism evidence="2">
    <name type="scientific">Bionectria ochroleuca</name>
    <name type="common">Gliocladium roseum</name>
    <dbReference type="NCBI Taxonomy" id="29856"/>
    <lineage>
        <taxon>Eukaryota</taxon>
        <taxon>Fungi</taxon>
        <taxon>Dikarya</taxon>
        <taxon>Ascomycota</taxon>
        <taxon>Pezizomycotina</taxon>
        <taxon>Sordariomycetes</taxon>
        <taxon>Hypocreomycetidae</taxon>
        <taxon>Hypocreales</taxon>
        <taxon>Bionectriaceae</taxon>
        <taxon>Clonostachys</taxon>
    </lineage>
</organism>
<protein>
    <submittedName>
        <fullName evidence="2">Uncharacterized protein</fullName>
    </submittedName>
</protein>
<evidence type="ECO:0000313" key="2">
    <source>
        <dbReference type="EMBL" id="CEO53548.1"/>
    </source>
</evidence>
<feature type="compositionally biased region" description="Polar residues" evidence="1">
    <location>
        <begin position="457"/>
        <end position="490"/>
    </location>
</feature>
<feature type="compositionally biased region" description="Basic and acidic residues" evidence="1">
    <location>
        <begin position="428"/>
        <end position="445"/>
    </location>
</feature>
<dbReference type="EMBL" id="CDPU01000036">
    <property type="protein sequence ID" value="CEO53548.1"/>
    <property type="molecule type" value="Genomic_DNA"/>
</dbReference>
<evidence type="ECO:0000256" key="1">
    <source>
        <dbReference type="SAM" id="MobiDB-lite"/>
    </source>
</evidence>
<gene>
    <name evidence="2" type="ORF">BN869_000009606_1</name>
</gene>
<feature type="compositionally biased region" description="Polar residues" evidence="1">
    <location>
        <begin position="251"/>
        <end position="268"/>
    </location>
</feature>